<keyword evidence="4" id="KW-1003">Cell membrane</keyword>
<evidence type="ECO:0000256" key="1">
    <source>
        <dbReference type="ARBA" id="ARBA00004651"/>
    </source>
</evidence>
<gene>
    <name evidence="11" type="ORF">DDE84_05770</name>
</gene>
<dbReference type="Proteomes" id="UP000325415">
    <property type="component" value="Unassembled WGS sequence"/>
</dbReference>
<dbReference type="FunFam" id="1.10.3720.10:FF:000033">
    <property type="entry name" value="Polar amino acid ABC transporter permease"/>
    <property type="match status" value="1"/>
</dbReference>
<keyword evidence="7 9" id="KW-1133">Transmembrane helix</keyword>
<dbReference type="GeneID" id="78127192"/>
<comment type="similarity">
    <text evidence="2">Belongs to the binding-protein-dependent transport system permease family. HisMQ subfamily.</text>
</comment>
<dbReference type="PANTHER" id="PTHR30614:SF20">
    <property type="entry name" value="GLUTAMINE TRANSPORT SYSTEM PERMEASE PROTEIN GLNP"/>
    <property type="match status" value="1"/>
</dbReference>
<keyword evidence="6" id="KW-0029">Amino-acid transport</keyword>
<dbReference type="PANTHER" id="PTHR30614">
    <property type="entry name" value="MEMBRANE COMPONENT OF AMINO ACID ABC TRANSPORTER"/>
    <property type="match status" value="1"/>
</dbReference>
<evidence type="ECO:0000259" key="10">
    <source>
        <dbReference type="PROSITE" id="PS50928"/>
    </source>
</evidence>
<evidence type="ECO:0000313" key="11">
    <source>
        <dbReference type="EMBL" id="KAE8128395.1"/>
    </source>
</evidence>
<keyword evidence="5 9" id="KW-0812">Transmembrane</keyword>
<dbReference type="EMBL" id="QDAG01000005">
    <property type="protein sequence ID" value="KAE8128395.1"/>
    <property type="molecule type" value="Genomic_DNA"/>
</dbReference>
<dbReference type="RefSeq" id="WP_152580749.1">
    <property type="nucleotide sequence ID" value="NZ_JAKVIV010000002.1"/>
</dbReference>
<keyword evidence="8 9" id="KW-0472">Membrane</keyword>
<keyword evidence="3 9" id="KW-0813">Transport</keyword>
<dbReference type="GO" id="GO:0043190">
    <property type="term" value="C:ATP-binding cassette (ABC) transporter complex"/>
    <property type="evidence" value="ECO:0007669"/>
    <property type="project" value="InterPro"/>
</dbReference>
<evidence type="ECO:0000256" key="5">
    <source>
        <dbReference type="ARBA" id="ARBA00022692"/>
    </source>
</evidence>
<proteinExistence type="inferred from homology"/>
<dbReference type="CDD" id="cd06261">
    <property type="entry name" value="TM_PBP2"/>
    <property type="match status" value="1"/>
</dbReference>
<comment type="subcellular location">
    <subcellularLocation>
        <location evidence="1 9">Cell membrane</location>
        <topology evidence="1 9">Multi-pass membrane protein</topology>
    </subcellularLocation>
</comment>
<organism evidence="11 12">
    <name type="scientific">Bifidobacterium tibiigranuli</name>
    <dbReference type="NCBI Taxonomy" id="2172043"/>
    <lineage>
        <taxon>Bacteria</taxon>
        <taxon>Bacillati</taxon>
        <taxon>Actinomycetota</taxon>
        <taxon>Actinomycetes</taxon>
        <taxon>Bifidobacteriales</taxon>
        <taxon>Bifidobacteriaceae</taxon>
        <taxon>Bifidobacterium</taxon>
    </lineage>
</organism>
<dbReference type="NCBIfam" id="TIGR01726">
    <property type="entry name" value="HEQRo_perm_3TM"/>
    <property type="match status" value="1"/>
</dbReference>
<evidence type="ECO:0000313" key="12">
    <source>
        <dbReference type="Proteomes" id="UP000325415"/>
    </source>
</evidence>
<accession>A0A5N6S409</accession>
<dbReference type="SUPFAM" id="SSF161098">
    <property type="entry name" value="MetI-like"/>
    <property type="match status" value="1"/>
</dbReference>
<evidence type="ECO:0000256" key="6">
    <source>
        <dbReference type="ARBA" id="ARBA00022970"/>
    </source>
</evidence>
<dbReference type="InterPro" id="IPR043429">
    <property type="entry name" value="ArtM/GltK/GlnP/TcyL/YhdX-like"/>
</dbReference>
<keyword evidence="12" id="KW-1185">Reference proteome</keyword>
<feature type="transmembrane region" description="Helical" evidence="9">
    <location>
        <begin position="55"/>
        <end position="83"/>
    </location>
</feature>
<evidence type="ECO:0000256" key="7">
    <source>
        <dbReference type="ARBA" id="ARBA00022989"/>
    </source>
</evidence>
<evidence type="ECO:0000256" key="9">
    <source>
        <dbReference type="RuleBase" id="RU363032"/>
    </source>
</evidence>
<protein>
    <submittedName>
        <fullName evidence="11">Amino acid ABC transporter permease</fullName>
    </submittedName>
</protein>
<evidence type="ECO:0000256" key="2">
    <source>
        <dbReference type="ARBA" id="ARBA00010072"/>
    </source>
</evidence>
<dbReference type="GO" id="GO:0022857">
    <property type="term" value="F:transmembrane transporter activity"/>
    <property type="evidence" value="ECO:0007669"/>
    <property type="project" value="InterPro"/>
</dbReference>
<evidence type="ECO:0000256" key="4">
    <source>
        <dbReference type="ARBA" id="ARBA00022475"/>
    </source>
</evidence>
<comment type="caution">
    <text evidence="11">The sequence shown here is derived from an EMBL/GenBank/DDBJ whole genome shotgun (WGS) entry which is preliminary data.</text>
</comment>
<dbReference type="OrthoDB" id="92598at2"/>
<reference evidence="11 12" key="1">
    <citation type="submission" date="2018-04" db="EMBL/GenBank/DDBJ databases">
        <authorList>
            <person name="Eckel V.P."/>
            <person name="Vogel R.F."/>
        </authorList>
    </citation>
    <scope>NUCLEOTIDE SEQUENCE [LARGE SCALE GENOMIC DNA]</scope>
    <source>
        <strain evidence="12">TMW 2.1764</strain>
    </source>
</reference>
<dbReference type="InterPro" id="IPR000515">
    <property type="entry name" value="MetI-like"/>
</dbReference>
<feature type="transmembrane region" description="Helical" evidence="9">
    <location>
        <begin position="20"/>
        <end position="43"/>
    </location>
</feature>
<dbReference type="AlphaFoldDB" id="A0A5N6S409"/>
<feature type="transmembrane region" description="Helical" evidence="9">
    <location>
        <begin position="190"/>
        <end position="208"/>
    </location>
</feature>
<name>A0A5N6S409_9BIFI</name>
<evidence type="ECO:0000256" key="8">
    <source>
        <dbReference type="ARBA" id="ARBA00023136"/>
    </source>
</evidence>
<evidence type="ECO:0000256" key="3">
    <source>
        <dbReference type="ARBA" id="ARBA00022448"/>
    </source>
</evidence>
<sequence>MSFDFSIVYQYLPYLLSGTLLTLGFSLAGVVFGSVIGVLIAFGKMSRNKWVSLPFRIYVAFFRGTPLLVQLLIINFGVVPVIIGTSNGTVAAIMSLSLNSGAYIAETVRAGVESIDRGQSEASKSLGLGKVQSLRYVIMPQAIKRILPPLGNEFISLIKDSSLASTIAAPELTYWAQAMNAQYYRVWEPYLSSAFIYLVLTYVLGYLVNKQEKRMKS</sequence>
<dbReference type="Gene3D" id="1.10.3720.10">
    <property type="entry name" value="MetI-like"/>
    <property type="match status" value="1"/>
</dbReference>
<dbReference type="InterPro" id="IPR035906">
    <property type="entry name" value="MetI-like_sf"/>
</dbReference>
<dbReference type="GO" id="GO:0006865">
    <property type="term" value="P:amino acid transport"/>
    <property type="evidence" value="ECO:0007669"/>
    <property type="project" value="UniProtKB-KW"/>
</dbReference>
<dbReference type="InterPro" id="IPR010065">
    <property type="entry name" value="AA_ABC_transptr_permease_3TM"/>
</dbReference>
<feature type="domain" description="ABC transmembrane type-1" evidence="10">
    <location>
        <begin position="19"/>
        <end position="208"/>
    </location>
</feature>
<dbReference type="Pfam" id="PF00528">
    <property type="entry name" value="BPD_transp_1"/>
    <property type="match status" value="1"/>
</dbReference>
<dbReference type="PROSITE" id="PS50928">
    <property type="entry name" value="ABC_TM1"/>
    <property type="match status" value="1"/>
</dbReference>